<feature type="signal peptide" evidence="1">
    <location>
        <begin position="1"/>
        <end position="21"/>
    </location>
</feature>
<dbReference type="Proteomes" id="UP001262754">
    <property type="component" value="Unassembled WGS sequence"/>
</dbReference>
<name>A0ABU1MYF7_9CAUL</name>
<gene>
    <name evidence="2" type="ORF">J2800_001951</name>
</gene>
<dbReference type="InterPro" id="IPR058248">
    <property type="entry name" value="Lxx211020-like"/>
</dbReference>
<evidence type="ECO:0000313" key="3">
    <source>
        <dbReference type="Proteomes" id="UP001262754"/>
    </source>
</evidence>
<dbReference type="RefSeq" id="WP_310031043.1">
    <property type="nucleotide sequence ID" value="NZ_JAVDRL010000005.1"/>
</dbReference>
<reference evidence="2 3" key="1">
    <citation type="submission" date="2023-07" db="EMBL/GenBank/DDBJ databases">
        <title>Sorghum-associated microbial communities from plants grown in Nebraska, USA.</title>
        <authorList>
            <person name="Schachtman D."/>
        </authorList>
    </citation>
    <scope>NUCLEOTIDE SEQUENCE [LARGE SCALE GENOMIC DNA]</scope>
    <source>
        <strain evidence="2 3">DS2154</strain>
    </source>
</reference>
<keyword evidence="3" id="KW-1185">Reference proteome</keyword>
<dbReference type="PANTHER" id="PTHR36302:SF1">
    <property type="entry name" value="COPPER CHAPERONE PCU(A)C"/>
    <property type="match status" value="1"/>
</dbReference>
<accession>A0ABU1MYF7</accession>
<comment type="caution">
    <text evidence="2">The sequence shown here is derived from an EMBL/GenBank/DDBJ whole genome shotgun (WGS) entry which is preliminary data.</text>
</comment>
<dbReference type="SUPFAM" id="SSF110087">
    <property type="entry name" value="DR1885-like metal-binding protein"/>
    <property type="match status" value="1"/>
</dbReference>
<dbReference type="EMBL" id="JAVDRL010000005">
    <property type="protein sequence ID" value="MDR6531209.1"/>
    <property type="molecule type" value="Genomic_DNA"/>
</dbReference>
<dbReference type="InterPro" id="IPR007410">
    <property type="entry name" value="LpqE-like"/>
</dbReference>
<protein>
    <submittedName>
        <fullName evidence="2">Copper(I)-binding protein</fullName>
    </submittedName>
</protein>
<dbReference type="PANTHER" id="PTHR36302">
    <property type="entry name" value="BLR7088 PROTEIN"/>
    <property type="match status" value="1"/>
</dbReference>
<dbReference type="Pfam" id="PF04314">
    <property type="entry name" value="PCuAC"/>
    <property type="match status" value="1"/>
</dbReference>
<dbReference type="Gene3D" id="2.60.40.1890">
    <property type="entry name" value="PCu(A)C copper chaperone"/>
    <property type="match status" value="1"/>
</dbReference>
<evidence type="ECO:0000313" key="2">
    <source>
        <dbReference type="EMBL" id="MDR6531209.1"/>
    </source>
</evidence>
<keyword evidence="1" id="KW-0732">Signal</keyword>
<evidence type="ECO:0000256" key="1">
    <source>
        <dbReference type="SAM" id="SignalP"/>
    </source>
</evidence>
<organism evidence="2 3">
    <name type="scientific">Caulobacter rhizosphaerae</name>
    <dbReference type="NCBI Taxonomy" id="2010972"/>
    <lineage>
        <taxon>Bacteria</taxon>
        <taxon>Pseudomonadati</taxon>
        <taxon>Pseudomonadota</taxon>
        <taxon>Alphaproteobacteria</taxon>
        <taxon>Caulobacterales</taxon>
        <taxon>Caulobacteraceae</taxon>
        <taxon>Caulobacter</taxon>
    </lineage>
</organism>
<sequence>MKPFLATLAVTALAVPSLAAAALPAVKVTDAWCRAAPKGALAGGCYVTLTASADDRLVAVETAAAGRAEIHTMSMDGGVMRMRQLADGVALPAGKPVALKPGAEHLMLIGPKIALTPGAKVALTLRFKSAPPVTVTAPVKTAPTPAMSMPMGGH</sequence>
<proteinExistence type="predicted"/>
<feature type="chain" id="PRO_5046550062" evidence="1">
    <location>
        <begin position="22"/>
        <end position="154"/>
    </location>
</feature>
<dbReference type="InterPro" id="IPR036182">
    <property type="entry name" value="PCuAC_sf"/>
</dbReference>